<dbReference type="SUPFAM" id="SSF51445">
    <property type="entry name" value="(Trans)glycosidases"/>
    <property type="match status" value="1"/>
</dbReference>
<keyword evidence="9" id="KW-0732">Signal</keyword>
<evidence type="ECO:0000256" key="2">
    <source>
        <dbReference type="ARBA" id="ARBA00005641"/>
    </source>
</evidence>
<dbReference type="PROSITE" id="PS51257">
    <property type="entry name" value="PROKAR_LIPOPROTEIN"/>
    <property type="match status" value="1"/>
</dbReference>
<proteinExistence type="inferred from homology"/>
<evidence type="ECO:0000256" key="9">
    <source>
        <dbReference type="SAM" id="SignalP"/>
    </source>
</evidence>
<comment type="similarity">
    <text evidence="2 8">Belongs to the glycosyl hydrolase 5 (cellulase A) family.</text>
</comment>
<evidence type="ECO:0000256" key="6">
    <source>
        <dbReference type="ARBA" id="ARBA00023295"/>
    </source>
</evidence>
<dbReference type="GO" id="GO:0008422">
    <property type="term" value="F:beta-glucosidase activity"/>
    <property type="evidence" value="ECO:0007669"/>
    <property type="project" value="TreeGrafter"/>
</dbReference>
<keyword evidence="3 8" id="KW-0378">Hydrolase</keyword>
<keyword evidence="4" id="KW-0136">Cellulose degradation</keyword>
<dbReference type="Pfam" id="PF09479">
    <property type="entry name" value="Flg_new"/>
    <property type="match status" value="1"/>
</dbReference>
<dbReference type="NCBIfam" id="TIGR02543">
    <property type="entry name" value="List_Bact_rpt"/>
    <property type="match status" value="1"/>
</dbReference>
<dbReference type="InterPro" id="IPR050386">
    <property type="entry name" value="Glycosyl_hydrolase_5"/>
</dbReference>
<dbReference type="Pfam" id="PF00150">
    <property type="entry name" value="Cellulase"/>
    <property type="match status" value="1"/>
</dbReference>
<organism evidence="11">
    <name type="scientific">uncultured bacterium contig00026</name>
    <dbReference type="NCBI Taxonomy" id="1181515"/>
    <lineage>
        <taxon>Bacteria</taxon>
        <taxon>environmental samples</taxon>
    </lineage>
</organism>
<evidence type="ECO:0000259" key="10">
    <source>
        <dbReference type="Pfam" id="PF00150"/>
    </source>
</evidence>
<evidence type="ECO:0000256" key="3">
    <source>
        <dbReference type="ARBA" id="ARBA00022801"/>
    </source>
</evidence>
<evidence type="ECO:0000256" key="1">
    <source>
        <dbReference type="ARBA" id="ARBA00004196"/>
    </source>
</evidence>
<name>A0A806KAM5_9BACT</name>
<evidence type="ECO:0000256" key="8">
    <source>
        <dbReference type="RuleBase" id="RU361153"/>
    </source>
</evidence>
<feature type="domain" description="Glycoside hydrolase family 5" evidence="10">
    <location>
        <begin position="236"/>
        <end position="530"/>
    </location>
</feature>
<dbReference type="InterPro" id="IPR017853">
    <property type="entry name" value="GH"/>
</dbReference>
<keyword evidence="7" id="KW-0624">Polysaccharide degradation</keyword>
<comment type="subcellular location">
    <subcellularLocation>
        <location evidence="1">Cell envelope</location>
    </subcellularLocation>
</comment>
<evidence type="ECO:0000256" key="7">
    <source>
        <dbReference type="ARBA" id="ARBA00023326"/>
    </source>
</evidence>
<evidence type="ECO:0000313" key="11">
    <source>
        <dbReference type="EMBL" id="AGS51646.1"/>
    </source>
</evidence>
<dbReference type="GO" id="GO:0030313">
    <property type="term" value="C:cell envelope"/>
    <property type="evidence" value="ECO:0007669"/>
    <property type="project" value="UniProtKB-SubCell"/>
</dbReference>
<dbReference type="Gene3D" id="2.60.40.4270">
    <property type="entry name" value="Listeria-Bacteroides repeat domain"/>
    <property type="match status" value="1"/>
</dbReference>
<reference evidence="11" key="1">
    <citation type="submission" date="2012-03" db="EMBL/GenBank/DDBJ databases">
        <title>Functional metagenomics reveals considerable lignocellulase gene clusters in the gut microbiome of a wood-feeding higher termite.</title>
        <authorList>
            <person name="Liu N."/>
        </authorList>
    </citation>
    <scope>NUCLEOTIDE SEQUENCE</scope>
</reference>
<evidence type="ECO:0000256" key="4">
    <source>
        <dbReference type="ARBA" id="ARBA00023001"/>
    </source>
</evidence>
<accession>A0A806KAM5</accession>
<feature type="chain" id="PRO_5032831551" evidence="9">
    <location>
        <begin position="19"/>
        <end position="567"/>
    </location>
</feature>
<evidence type="ECO:0000256" key="5">
    <source>
        <dbReference type="ARBA" id="ARBA00023277"/>
    </source>
</evidence>
<dbReference type="GO" id="GO:0030245">
    <property type="term" value="P:cellulose catabolic process"/>
    <property type="evidence" value="ECO:0007669"/>
    <property type="project" value="UniProtKB-KW"/>
</dbReference>
<dbReference type="PANTHER" id="PTHR31297">
    <property type="entry name" value="GLUCAN ENDO-1,6-BETA-GLUCOSIDASE B"/>
    <property type="match status" value="1"/>
</dbReference>
<dbReference type="PANTHER" id="PTHR31297:SF41">
    <property type="entry name" value="ENDOGLUCANASE, PUTATIVE (AFU_ORTHOLOGUE AFUA_5G01830)-RELATED"/>
    <property type="match status" value="1"/>
</dbReference>
<dbReference type="InterPro" id="IPR001547">
    <property type="entry name" value="Glyco_hydro_5"/>
</dbReference>
<dbReference type="GO" id="GO:0009986">
    <property type="term" value="C:cell surface"/>
    <property type="evidence" value="ECO:0007669"/>
    <property type="project" value="TreeGrafter"/>
</dbReference>
<dbReference type="InterPro" id="IPR042229">
    <property type="entry name" value="Listeria/Bacterioides_rpt_sf"/>
</dbReference>
<keyword evidence="5" id="KW-0119">Carbohydrate metabolism</keyword>
<dbReference type="GO" id="GO:0005576">
    <property type="term" value="C:extracellular region"/>
    <property type="evidence" value="ECO:0007669"/>
    <property type="project" value="TreeGrafter"/>
</dbReference>
<keyword evidence="6 8" id="KW-0326">Glycosidase</keyword>
<sequence length="567" mass="62289">MKKIKTIFLLLLMPLLLAACNEGENGGDGDTVAVEFLDLAADGSDTVATARLTLTFDKDITGLAAADITFDPGTTGASKGNLSKAGTGVYRLTVPGVSSRGDVSVTVSKAGYEIANGTKTVAVNFPRSHTVEFVANGGSPEPADQSVVYGTSVSRPQTPVKAGYLFSGWFTDEGLTERWNFSADKVTSDIVLYACFISQDQLAQYTAWDYFEAENITVGWNLGNSLDSVTAGTDERNWGNPYINQEIMDGVKAMGFNLIRIPVTWRGKMGAAPGYVIEEEYLQRVAEVVGYAENAGLTAIINVHHDSSWLSINTARGSTAGYDTVLDQYTKVWTQIAEYFKDFGLYLIFESFNEIHDGGWGHNNWSLEGKRQLEILDDWNQAFTDIVRGTGSMNAVRFLVISGYCQRPRNYGPDLLTLPEDTVEGKQIVSFHYYDPEIFALSGRTPNWGNADDLQRPVDDFTPFQTWYTSRRIPVIAGEIGPMKYRGASANPDMSEETVALAHENRIKYIERVYGVAAGLGIVPVYWDNGTYTSISGDLFGLFDRDTGLPYDDRARECLEAMVGATR</sequence>
<dbReference type="AlphaFoldDB" id="A0A806KAM5"/>
<dbReference type="Gene3D" id="3.20.20.80">
    <property type="entry name" value="Glycosidases"/>
    <property type="match status" value="1"/>
</dbReference>
<dbReference type="EMBL" id="JQ844167">
    <property type="protein sequence ID" value="AGS51646.1"/>
    <property type="molecule type" value="Genomic_DNA"/>
</dbReference>
<dbReference type="InterPro" id="IPR013378">
    <property type="entry name" value="InlB-like_B-rpt"/>
</dbReference>
<feature type="signal peptide" evidence="9">
    <location>
        <begin position="1"/>
        <end position="18"/>
    </location>
</feature>
<protein>
    <submittedName>
        <fullName evidence="11">Glycoside hydrolase family 5</fullName>
    </submittedName>
</protein>